<sequence>MSAPNPSPTFTAAAAYLSTSPSLAKVSTAIQLELYGLFKCVTVSTVPSTSRPSIFDMTGRAKWDAWSTAGKTHGSADDAEARYLEIARSLGWTEEFAEHQPIPEQELSDTDDIWDDDRHSSKAGGSSGGMGGAVSAIPPPIEETDESLHGFAVSNDLSGLSLLLEEQSEVDIDVLDEFGYTALHLACDRGHLHVVRVLLSKGANPTIKDPDGLSALDLAQIAGHEEIHEYLRSFSL</sequence>
<evidence type="ECO:0000256" key="4">
    <source>
        <dbReference type="PROSITE-ProRule" id="PRU00023"/>
    </source>
</evidence>
<accession>A0A369KBY7</accession>
<dbReference type="InterPro" id="IPR000582">
    <property type="entry name" value="Acyl-CoA-binding_protein"/>
</dbReference>
<dbReference type="PANTHER" id="PTHR24119">
    <property type="entry name" value="ACYL-COA-BINDING DOMAIN-CONTAINING PROTEIN 6"/>
    <property type="match status" value="1"/>
</dbReference>
<feature type="compositionally biased region" description="Acidic residues" evidence="5">
    <location>
        <begin position="106"/>
        <end position="115"/>
    </location>
</feature>
<gene>
    <name evidence="7" type="primary">ACBP2</name>
    <name evidence="7" type="ORF">Hypma_015620</name>
</gene>
<dbReference type="InterPro" id="IPR036770">
    <property type="entry name" value="Ankyrin_rpt-contain_sf"/>
</dbReference>
<organism evidence="7 8">
    <name type="scientific">Hypsizygus marmoreus</name>
    <name type="common">White beech mushroom</name>
    <name type="synonym">Agaricus marmoreus</name>
    <dbReference type="NCBI Taxonomy" id="39966"/>
    <lineage>
        <taxon>Eukaryota</taxon>
        <taxon>Fungi</taxon>
        <taxon>Dikarya</taxon>
        <taxon>Basidiomycota</taxon>
        <taxon>Agaricomycotina</taxon>
        <taxon>Agaricomycetes</taxon>
        <taxon>Agaricomycetidae</taxon>
        <taxon>Agaricales</taxon>
        <taxon>Tricholomatineae</taxon>
        <taxon>Lyophyllaceae</taxon>
        <taxon>Hypsizygus</taxon>
    </lineage>
</organism>
<dbReference type="PROSITE" id="PS51228">
    <property type="entry name" value="ACB_2"/>
    <property type="match status" value="1"/>
</dbReference>
<evidence type="ECO:0000259" key="6">
    <source>
        <dbReference type="PROSITE" id="PS51228"/>
    </source>
</evidence>
<evidence type="ECO:0000256" key="1">
    <source>
        <dbReference type="ARBA" id="ARBA00022737"/>
    </source>
</evidence>
<dbReference type="Pfam" id="PF12796">
    <property type="entry name" value="Ank_2"/>
    <property type="match status" value="1"/>
</dbReference>
<keyword evidence="3" id="KW-0446">Lipid-binding</keyword>
<evidence type="ECO:0000313" key="8">
    <source>
        <dbReference type="Proteomes" id="UP000076154"/>
    </source>
</evidence>
<evidence type="ECO:0000256" key="5">
    <source>
        <dbReference type="SAM" id="MobiDB-lite"/>
    </source>
</evidence>
<dbReference type="OrthoDB" id="341259at2759"/>
<feature type="region of interest" description="Disordered" evidence="5">
    <location>
        <begin position="97"/>
        <end position="141"/>
    </location>
</feature>
<dbReference type="PANTHER" id="PTHR24119:SF0">
    <property type="entry name" value="ACYL-COA-BINDING DOMAIN-CONTAINING PROTEIN 6"/>
    <property type="match status" value="1"/>
</dbReference>
<proteinExistence type="predicted"/>
<dbReference type="InterPro" id="IPR002110">
    <property type="entry name" value="Ankyrin_rpt"/>
</dbReference>
<keyword evidence="2 4" id="KW-0040">ANK repeat</keyword>
<dbReference type="SUPFAM" id="SSF47027">
    <property type="entry name" value="Acyl-CoA binding protein"/>
    <property type="match status" value="1"/>
</dbReference>
<dbReference type="PRINTS" id="PR00689">
    <property type="entry name" value="ACOABINDINGP"/>
</dbReference>
<evidence type="ECO:0000313" key="7">
    <source>
        <dbReference type="EMBL" id="RDB29264.1"/>
    </source>
</evidence>
<dbReference type="Proteomes" id="UP000076154">
    <property type="component" value="Unassembled WGS sequence"/>
</dbReference>
<dbReference type="GO" id="GO:0000062">
    <property type="term" value="F:fatty-acyl-CoA binding"/>
    <property type="evidence" value="ECO:0007669"/>
    <property type="project" value="InterPro"/>
</dbReference>
<feature type="repeat" description="ANK" evidence="4">
    <location>
        <begin position="178"/>
        <end position="210"/>
    </location>
</feature>
<dbReference type="Pfam" id="PF00887">
    <property type="entry name" value="ACBP"/>
    <property type="match status" value="1"/>
</dbReference>
<dbReference type="AlphaFoldDB" id="A0A369KBY7"/>
<dbReference type="SMART" id="SM00248">
    <property type="entry name" value="ANK"/>
    <property type="match status" value="2"/>
</dbReference>
<reference evidence="7" key="1">
    <citation type="submission" date="2018-04" db="EMBL/GenBank/DDBJ databases">
        <title>Whole genome sequencing of Hypsizygus marmoreus.</title>
        <authorList>
            <person name="Choi I.-G."/>
            <person name="Min B."/>
            <person name="Kim J.-G."/>
            <person name="Kim S."/>
            <person name="Oh Y.-L."/>
            <person name="Kong W.-S."/>
            <person name="Park H."/>
            <person name="Jeong J."/>
            <person name="Song E.-S."/>
        </authorList>
    </citation>
    <scope>NUCLEOTIDE SEQUENCE [LARGE SCALE GENOMIC DNA]</scope>
    <source>
        <strain evidence="7">51987-8</strain>
    </source>
</reference>
<evidence type="ECO:0000256" key="3">
    <source>
        <dbReference type="ARBA" id="ARBA00023121"/>
    </source>
</evidence>
<dbReference type="InterPro" id="IPR035984">
    <property type="entry name" value="Acyl-CoA-binding_sf"/>
</dbReference>
<dbReference type="STRING" id="39966.A0A369KBY7"/>
<evidence type="ECO:0000256" key="2">
    <source>
        <dbReference type="ARBA" id="ARBA00023043"/>
    </source>
</evidence>
<dbReference type="InterPro" id="IPR014352">
    <property type="entry name" value="FERM/acyl-CoA-bd_prot_sf"/>
</dbReference>
<dbReference type="PROSITE" id="PS50088">
    <property type="entry name" value="ANK_REPEAT"/>
    <property type="match status" value="1"/>
</dbReference>
<dbReference type="SUPFAM" id="SSF48403">
    <property type="entry name" value="Ankyrin repeat"/>
    <property type="match status" value="1"/>
</dbReference>
<keyword evidence="1" id="KW-0677">Repeat</keyword>
<dbReference type="Gene3D" id="1.25.40.20">
    <property type="entry name" value="Ankyrin repeat-containing domain"/>
    <property type="match status" value="1"/>
</dbReference>
<keyword evidence="8" id="KW-1185">Reference proteome</keyword>
<comment type="caution">
    <text evidence="7">The sequence shown here is derived from an EMBL/GenBank/DDBJ whole genome shotgun (WGS) entry which is preliminary data.</text>
</comment>
<dbReference type="PROSITE" id="PS50297">
    <property type="entry name" value="ANK_REP_REGION"/>
    <property type="match status" value="1"/>
</dbReference>
<name>A0A369KBY7_HYPMA</name>
<protein>
    <submittedName>
        <fullName evidence="7">Acyl-CoA-binding domain-containing protein 2</fullName>
    </submittedName>
</protein>
<dbReference type="InParanoid" id="A0A369KBY7"/>
<dbReference type="Gene3D" id="1.20.80.10">
    <property type="match status" value="1"/>
</dbReference>
<feature type="domain" description="ACB" evidence="6">
    <location>
        <begin position="6"/>
        <end position="96"/>
    </location>
</feature>
<dbReference type="EMBL" id="LUEZ02000010">
    <property type="protein sequence ID" value="RDB29264.1"/>
    <property type="molecule type" value="Genomic_DNA"/>
</dbReference>